<evidence type="ECO:0000256" key="7">
    <source>
        <dbReference type="ARBA" id="ARBA00023004"/>
    </source>
</evidence>
<dbReference type="CDD" id="cd01335">
    <property type="entry name" value="Radical_SAM"/>
    <property type="match status" value="1"/>
</dbReference>
<dbReference type="GO" id="GO:0051539">
    <property type="term" value="F:4 iron, 4 sulfur cluster binding"/>
    <property type="evidence" value="ECO:0007669"/>
    <property type="project" value="UniProtKB-KW"/>
</dbReference>
<keyword evidence="5" id="KW-0949">S-adenosyl-L-methionine</keyword>
<proteinExistence type="predicted"/>
<dbReference type="NCBIfam" id="TIGR03550">
    <property type="entry name" value="F420_cofG"/>
    <property type="match status" value="1"/>
</dbReference>
<dbReference type="PANTHER" id="PTHR43076:SF15">
    <property type="entry name" value="7,8-DIDEMETHYL-8-HYDROXY-5-DEAZARIBOFLAVIN SYNTHASE"/>
    <property type="match status" value="1"/>
</dbReference>
<comment type="cofactor">
    <cofactor evidence="1">
        <name>[4Fe-4S] cluster</name>
        <dbReference type="ChEBI" id="CHEBI:49883"/>
    </cofactor>
</comment>
<dbReference type="InterPro" id="IPR058240">
    <property type="entry name" value="rSAM_sf"/>
</dbReference>
<keyword evidence="7" id="KW-0408">Iron</keyword>
<evidence type="ECO:0000256" key="4">
    <source>
        <dbReference type="ARBA" id="ARBA00022485"/>
    </source>
</evidence>
<dbReference type="NCBIfam" id="NF004884">
    <property type="entry name" value="PRK06245.1"/>
    <property type="match status" value="1"/>
</dbReference>
<evidence type="ECO:0000313" key="14">
    <source>
        <dbReference type="Proteomes" id="UP000269352"/>
    </source>
</evidence>
<keyword evidence="9" id="KW-0456">Lyase</keyword>
<keyword evidence="14" id="KW-1185">Reference proteome</keyword>
<evidence type="ECO:0000256" key="6">
    <source>
        <dbReference type="ARBA" id="ARBA00022723"/>
    </source>
</evidence>
<dbReference type="Gene3D" id="3.20.20.70">
    <property type="entry name" value="Aldolase class I"/>
    <property type="match status" value="1"/>
</dbReference>
<dbReference type="GO" id="GO:0044689">
    <property type="term" value="F:7,8-didemethyl-8-hydroxy-5-deazariboflavin synthase activity"/>
    <property type="evidence" value="ECO:0007669"/>
    <property type="project" value="UniProtKB-EC"/>
</dbReference>
<keyword evidence="4" id="KW-0004">4Fe-4S</keyword>
<evidence type="ECO:0000313" key="13">
    <source>
        <dbReference type="EMBL" id="GBR72966.1"/>
    </source>
</evidence>
<dbReference type="InterPro" id="IPR034405">
    <property type="entry name" value="F420"/>
</dbReference>
<dbReference type="Pfam" id="PF04055">
    <property type="entry name" value="Radical_SAM"/>
    <property type="match status" value="1"/>
</dbReference>
<dbReference type="EC" id="4.3.1.32" evidence="3"/>
<feature type="region of interest" description="Disordered" evidence="11">
    <location>
        <begin position="358"/>
        <end position="391"/>
    </location>
</feature>
<evidence type="ECO:0000256" key="2">
    <source>
        <dbReference type="ARBA" id="ARBA00004712"/>
    </source>
</evidence>
<keyword evidence="6" id="KW-0479">Metal-binding</keyword>
<name>A0A388T9Q3_TERA1</name>
<keyword evidence="8" id="KW-0411">Iron-sulfur</keyword>
<dbReference type="Proteomes" id="UP000269352">
    <property type="component" value="Unassembled WGS sequence"/>
</dbReference>
<dbReference type="PANTHER" id="PTHR43076">
    <property type="entry name" value="FO SYNTHASE (COFH)"/>
    <property type="match status" value="1"/>
</dbReference>
<dbReference type="GO" id="GO:0046872">
    <property type="term" value="F:metal ion binding"/>
    <property type="evidence" value="ECO:0007669"/>
    <property type="project" value="UniProtKB-KW"/>
</dbReference>
<accession>A0A388T9Q3</accession>
<evidence type="ECO:0000256" key="5">
    <source>
        <dbReference type="ARBA" id="ARBA00022691"/>
    </source>
</evidence>
<dbReference type="EMBL" id="BGZN01000004">
    <property type="protein sequence ID" value="GBR72966.1"/>
    <property type="molecule type" value="Genomic_DNA"/>
</dbReference>
<dbReference type="SMART" id="SM00729">
    <property type="entry name" value="Elp3"/>
    <property type="match status" value="1"/>
</dbReference>
<dbReference type="UniPathway" id="UPA00072"/>
<dbReference type="InterPro" id="IPR013785">
    <property type="entry name" value="Aldolase_TIM"/>
</dbReference>
<organism evidence="13 14">
    <name type="scientific">Termititenax aidoneus</name>
    <dbReference type="NCBI Taxonomy" id="2218524"/>
    <lineage>
        <taxon>Bacteria</taxon>
        <taxon>Bacillati</taxon>
        <taxon>Candidatus Margulisiibacteriota</taxon>
        <taxon>Candidatus Termititenacia</taxon>
        <taxon>Candidatus Termititenacales</taxon>
        <taxon>Candidatus Termititenacaceae</taxon>
        <taxon>Candidatus Termititenax</taxon>
    </lineage>
</organism>
<evidence type="ECO:0000256" key="11">
    <source>
        <dbReference type="SAM" id="MobiDB-lite"/>
    </source>
</evidence>
<comment type="pathway">
    <text evidence="2">Cofactor biosynthesis; coenzyme F0 biosynthesis.</text>
</comment>
<dbReference type="InterPro" id="IPR007197">
    <property type="entry name" value="rSAM"/>
</dbReference>
<feature type="domain" description="Radical SAM core" evidence="12">
    <location>
        <begin position="6"/>
        <end position="246"/>
    </location>
</feature>
<protein>
    <recommendedName>
        <fullName evidence="3">7,8-didemethyl-8-hydroxy-5-deazariboflavin synthase</fullName>
        <ecNumber evidence="3">4.3.1.32</ecNumber>
    </recommendedName>
</protein>
<evidence type="ECO:0000256" key="1">
    <source>
        <dbReference type="ARBA" id="ARBA00001966"/>
    </source>
</evidence>
<dbReference type="SUPFAM" id="SSF102114">
    <property type="entry name" value="Radical SAM enzymes"/>
    <property type="match status" value="1"/>
</dbReference>
<evidence type="ECO:0000259" key="12">
    <source>
        <dbReference type="PROSITE" id="PS51918"/>
    </source>
</evidence>
<comment type="catalytic activity">
    <reaction evidence="10">
        <text>5-amino-5-(4-hydroxybenzyl)-6-(D-ribitylimino)-5,6-dihydrouracil + S-adenosyl-L-methionine = 7,8-didemethyl-8-hydroxy-5-deazariboflavin + 5'-deoxyadenosine + L-methionine + NH4(+) + H(+)</text>
        <dbReference type="Rhea" id="RHEA:55204"/>
        <dbReference type="ChEBI" id="CHEBI:15378"/>
        <dbReference type="ChEBI" id="CHEBI:17319"/>
        <dbReference type="ChEBI" id="CHEBI:28938"/>
        <dbReference type="ChEBI" id="CHEBI:57844"/>
        <dbReference type="ChEBI" id="CHEBI:59789"/>
        <dbReference type="ChEBI" id="CHEBI:59904"/>
        <dbReference type="ChEBI" id="CHEBI:85936"/>
        <dbReference type="EC" id="4.3.1.32"/>
    </reaction>
</comment>
<dbReference type="SFLD" id="SFLDF00294">
    <property type="entry name" value="7_8-didemethyl-8-hydroxy-5-dea"/>
    <property type="match status" value="1"/>
</dbReference>
<feature type="compositionally biased region" description="Basic residues" evidence="11">
    <location>
        <begin position="361"/>
        <end position="391"/>
    </location>
</feature>
<evidence type="ECO:0000256" key="8">
    <source>
        <dbReference type="ARBA" id="ARBA00023014"/>
    </source>
</evidence>
<dbReference type="InterPro" id="IPR006638">
    <property type="entry name" value="Elp3/MiaA/NifB-like_rSAM"/>
</dbReference>
<comment type="caution">
    <text evidence="13">The sequence shown here is derived from an EMBL/GenBank/DDBJ whole genome shotgun (WGS) entry which is preliminary data.</text>
</comment>
<sequence length="391" mass="44069">MDKNIVTYSRSTTVSLSRICSSLCDYCDFPANNTDQAAFELAVPYSTIKHCAQAKKAGVKEVIFVAGERPDNFSAVRARLDLWGFNSYIEYVYTVCELAFLEGLLPSLNIGYIAKEEMLRDPESSWNGIRRIVASIYMMLDCADEKILEKYSPRKTLQSRVDTISYAGLGKVPVTTGILVGLGESDRSRREALEIIKALHAEYGNIQNVILQNYLPINNSKLEIKNQISKAEMLKTLELARRILPNDIPITVPGANNENILDFIKAGVRDIGSYDLAEEKKSGADHAKQLNALEKILKKQGLGLQRRLPIFSKYILENWYSRKLAQILDRYKALLKNSENVDLGVDVDGAFAEEFDLPARNRPRRKAARKKSGRPAQKHSPKKVKSPKKRR</sequence>
<dbReference type="AlphaFoldDB" id="A0A388T9Q3"/>
<evidence type="ECO:0000256" key="9">
    <source>
        <dbReference type="ARBA" id="ARBA00023239"/>
    </source>
</evidence>
<evidence type="ECO:0000256" key="10">
    <source>
        <dbReference type="ARBA" id="ARBA00048974"/>
    </source>
</evidence>
<dbReference type="SFLD" id="SFLDS00029">
    <property type="entry name" value="Radical_SAM"/>
    <property type="match status" value="1"/>
</dbReference>
<dbReference type="GO" id="GO:0016765">
    <property type="term" value="F:transferase activity, transferring alkyl or aryl (other than methyl) groups"/>
    <property type="evidence" value="ECO:0007669"/>
    <property type="project" value="InterPro"/>
</dbReference>
<reference evidence="13 14" key="1">
    <citation type="journal article" date="2019" name="ISME J.">
        <title>Genome analyses of uncultured TG2/ZB3 bacteria in 'Margulisbacteria' specifically attached to ectosymbiotic spirochetes of protists in the termite gut.</title>
        <authorList>
            <person name="Utami Y.D."/>
            <person name="Kuwahara H."/>
            <person name="Igai K."/>
            <person name="Murakami T."/>
            <person name="Sugaya K."/>
            <person name="Morikawa T."/>
            <person name="Nagura Y."/>
            <person name="Yuki M."/>
            <person name="Deevong P."/>
            <person name="Inoue T."/>
            <person name="Kihara K."/>
            <person name="Lo N."/>
            <person name="Yamada A."/>
            <person name="Ohkuma M."/>
            <person name="Hongoh Y."/>
        </authorList>
    </citation>
    <scope>NUCLEOTIDE SEQUENCE [LARGE SCALE GENOMIC DNA]</scope>
    <source>
        <strain evidence="13">NkOx7-01</strain>
    </source>
</reference>
<evidence type="ECO:0000256" key="3">
    <source>
        <dbReference type="ARBA" id="ARBA00012126"/>
    </source>
</evidence>
<dbReference type="InterPro" id="IPR019939">
    <property type="entry name" value="CofG_family"/>
</dbReference>
<dbReference type="SFLD" id="SFLDG01388">
    <property type="entry name" value="7_8-didemethyl-8-hydroxy-5-dea"/>
    <property type="match status" value="1"/>
</dbReference>
<dbReference type="SFLD" id="SFLDG01064">
    <property type="entry name" value="F420__menaquinone_cofactor_bio"/>
    <property type="match status" value="1"/>
</dbReference>
<dbReference type="PROSITE" id="PS51918">
    <property type="entry name" value="RADICAL_SAM"/>
    <property type="match status" value="1"/>
</dbReference>
<gene>
    <name evidence="13" type="primary">cofG</name>
    <name evidence="13" type="ORF">NO1_0422</name>
</gene>